<dbReference type="AlphaFoldDB" id="A0A7I8VLW5"/>
<gene>
    <name evidence="3" type="ORF">DGYR_LOCUS5808</name>
</gene>
<dbReference type="InterPro" id="IPR043159">
    <property type="entry name" value="Lectin_gal-bd_sf"/>
</dbReference>
<evidence type="ECO:0000313" key="3">
    <source>
        <dbReference type="EMBL" id="CAD5117261.1"/>
    </source>
</evidence>
<organism evidence="3 4">
    <name type="scientific">Dimorphilus gyrociliatus</name>
    <dbReference type="NCBI Taxonomy" id="2664684"/>
    <lineage>
        <taxon>Eukaryota</taxon>
        <taxon>Metazoa</taxon>
        <taxon>Spiralia</taxon>
        <taxon>Lophotrochozoa</taxon>
        <taxon>Annelida</taxon>
        <taxon>Polychaeta</taxon>
        <taxon>Polychaeta incertae sedis</taxon>
        <taxon>Dinophilidae</taxon>
        <taxon>Dimorphilus</taxon>
    </lineage>
</organism>
<feature type="signal peptide" evidence="2">
    <location>
        <begin position="1"/>
        <end position="21"/>
    </location>
</feature>
<sequence length="368" mass="41702">MYHQVFFLCFIALFPIRIKTGDEKLLEYCDNEIMHLKCLQADEVILIQEGYLGRIRIGKCIEEAMGYFGCKRSVLRELRQICMSKRECQLKVNEIPRSDECFSELRVHLYVRYSCKKIIIKSCEAPLCPNRELKERESAYILHSIACPCSWTLNVPEGRAISLRIFDTSESCTSMSISEESIVFDTNVCPLSNWKLVFTSLTNRLSFALTRKGFTRPILIHFSSLTRSSCSLASISLLSLPATSQVRRLNGTDSTRLIVEGCSKHGQPTSMTCLKGVWKPSTALLFCLARAVGKNYGMSNKVVYFGTFVAASIGGIFIAFILPIILLFLLHRRMSARSPASTTIYDNTKATWCIKPVDYIMEKNYTDC</sequence>
<proteinExistence type="predicted"/>
<dbReference type="EMBL" id="CAJFCJ010000007">
    <property type="protein sequence ID" value="CAD5117261.1"/>
    <property type="molecule type" value="Genomic_DNA"/>
</dbReference>
<keyword evidence="4" id="KW-1185">Reference proteome</keyword>
<evidence type="ECO:0000256" key="1">
    <source>
        <dbReference type="SAM" id="Phobius"/>
    </source>
</evidence>
<feature type="chain" id="PRO_5029779374" evidence="2">
    <location>
        <begin position="22"/>
        <end position="368"/>
    </location>
</feature>
<dbReference type="CDD" id="cd22823">
    <property type="entry name" value="Gal_Rha_Lectin"/>
    <property type="match status" value="1"/>
</dbReference>
<comment type="caution">
    <text evidence="3">The sequence shown here is derived from an EMBL/GenBank/DDBJ whole genome shotgun (WGS) entry which is preliminary data.</text>
</comment>
<keyword evidence="1" id="KW-0812">Transmembrane</keyword>
<keyword evidence="1" id="KW-0472">Membrane</keyword>
<evidence type="ECO:0000313" key="4">
    <source>
        <dbReference type="Proteomes" id="UP000549394"/>
    </source>
</evidence>
<accession>A0A7I8VLW5</accession>
<feature type="transmembrane region" description="Helical" evidence="1">
    <location>
        <begin position="302"/>
        <end position="330"/>
    </location>
</feature>
<dbReference type="Proteomes" id="UP000549394">
    <property type="component" value="Unassembled WGS sequence"/>
</dbReference>
<keyword evidence="2" id="KW-0732">Signal</keyword>
<evidence type="ECO:0000256" key="2">
    <source>
        <dbReference type="SAM" id="SignalP"/>
    </source>
</evidence>
<reference evidence="3 4" key="1">
    <citation type="submission" date="2020-08" db="EMBL/GenBank/DDBJ databases">
        <authorList>
            <person name="Hejnol A."/>
        </authorList>
    </citation>
    <scope>NUCLEOTIDE SEQUENCE [LARGE SCALE GENOMIC DNA]</scope>
</reference>
<dbReference type="Gene3D" id="2.60.120.740">
    <property type="match status" value="1"/>
</dbReference>
<name>A0A7I8VLW5_9ANNE</name>
<dbReference type="PANTHER" id="PTHR46780">
    <property type="entry name" value="PROTEIN EVA-1"/>
    <property type="match status" value="1"/>
</dbReference>
<protein>
    <submittedName>
        <fullName evidence="3">DgyrCDS6053</fullName>
    </submittedName>
</protein>
<keyword evidence="1" id="KW-1133">Transmembrane helix</keyword>